<name>A0A7I8LMX1_SPIIN</name>
<accession>A0A7I8LMX1</accession>
<gene>
    <name evidence="2" type="ORF">SI8410_18021286</name>
</gene>
<dbReference type="Gene3D" id="3.40.630.30">
    <property type="match status" value="1"/>
</dbReference>
<dbReference type="PANTHER" id="PTHR47542:SF2">
    <property type="entry name" value="ACYL-COA N-ACYLTRANSFERASES (NAT) SUPERFAMILY PROTEIN"/>
    <property type="match status" value="1"/>
</dbReference>
<protein>
    <recommendedName>
        <fullName evidence="1">N-acetyltransferase domain-containing protein</fullName>
    </recommendedName>
</protein>
<sequence length="167" mass="19042">MAKNGVSIGEYDACRRRDSDARLLEELQRLERRIFPKHESLARSFEEELRKKNTGLIYAAELVPGGRGRGEIVGYVMYTLASSLCASVTKLAVKESWRRQGLGEALLKAAIEKCRAKKIHCVSLHVDPARTAALSLYQKLGFRIDVLIEGYYSSERHAYRMYLDFNR</sequence>
<reference evidence="2" key="1">
    <citation type="submission" date="2020-02" db="EMBL/GenBank/DDBJ databases">
        <authorList>
            <person name="Scholz U."/>
            <person name="Mascher M."/>
            <person name="Fiebig A."/>
        </authorList>
    </citation>
    <scope>NUCLEOTIDE SEQUENCE</scope>
</reference>
<dbReference type="AlphaFoldDB" id="A0A7I8LMX1"/>
<dbReference type="InterPro" id="IPR016181">
    <property type="entry name" value="Acyl_CoA_acyltransferase"/>
</dbReference>
<dbReference type="GO" id="GO:0016747">
    <property type="term" value="F:acyltransferase activity, transferring groups other than amino-acyl groups"/>
    <property type="evidence" value="ECO:0007669"/>
    <property type="project" value="InterPro"/>
</dbReference>
<dbReference type="InterPro" id="IPR000182">
    <property type="entry name" value="GNAT_dom"/>
</dbReference>
<feature type="domain" description="N-acetyltransferase" evidence="1">
    <location>
        <begin position="14"/>
        <end position="166"/>
    </location>
</feature>
<dbReference type="Proteomes" id="UP000663760">
    <property type="component" value="Chromosome 18"/>
</dbReference>
<evidence type="ECO:0000259" key="1">
    <source>
        <dbReference type="PROSITE" id="PS51186"/>
    </source>
</evidence>
<dbReference type="CDD" id="cd04301">
    <property type="entry name" value="NAT_SF"/>
    <property type="match status" value="1"/>
</dbReference>
<evidence type="ECO:0000313" key="2">
    <source>
        <dbReference type="EMBL" id="CAA7410608.1"/>
    </source>
</evidence>
<organism evidence="2 3">
    <name type="scientific">Spirodela intermedia</name>
    <name type="common">Intermediate duckweed</name>
    <dbReference type="NCBI Taxonomy" id="51605"/>
    <lineage>
        <taxon>Eukaryota</taxon>
        <taxon>Viridiplantae</taxon>
        <taxon>Streptophyta</taxon>
        <taxon>Embryophyta</taxon>
        <taxon>Tracheophyta</taxon>
        <taxon>Spermatophyta</taxon>
        <taxon>Magnoliopsida</taxon>
        <taxon>Liliopsida</taxon>
        <taxon>Araceae</taxon>
        <taxon>Lemnoideae</taxon>
        <taxon>Spirodela</taxon>
    </lineage>
</organism>
<dbReference type="OrthoDB" id="41532at2759"/>
<dbReference type="SUPFAM" id="SSF55729">
    <property type="entry name" value="Acyl-CoA N-acyltransferases (Nat)"/>
    <property type="match status" value="1"/>
</dbReference>
<dbReference type="PANTHER" id="PTHR47542">
    <property type="entry name" value="ACYL-COA N-ACYLTRANSFERASES (NAT) SUPERFAMILY PROTEIN"/>
    <property type="match status" value="1"/>
</dbReference>
<evidence type="ECO:0000313" key="3">
    <source>
        <dbReference type="Proteomes" id="UP000663760"/>
    </source>
</evidence>
<proteinExistence type="predicted"/>
<dbReference type="EMBL" id="LR746281">
    <property type="protein sequence ID" value="CAA7410608.1"/>
    <property type="molecule type" value="Genomic_DNA"/>
</dbReference>
<keyword evidence="3" id="KW-1185">Reference proteome</keyword>
<dbReference type="Pfam" id="PF00583">
    <property type="entry name" value="Acetyltransf_1"/>
    <property type="match status" value="1"/>
</dbReference>
<dbReference type="PROSITE" id="PS51186">
    <property type="entry name" value="GNAT"/>
    <property type="match status" value="1"/>
</dbReference>